<sequence>MTRPVFVLSAAKEDYREIRTYVRKNFGNTVWQEVDAEYKKVLSQLGEMPEAGSIPQEIVTLGLTDCRQRLVRQTRVVYQIKDDGIYVHMFVDTNRDFQTMLYKRLMKLV</sequence>
<dbReference type="EMBL" id="CP016022">
    <property type="protein sequence ID" value="ANJ73100.1"/>
    <property type="molecule type" value="Genomic_DNA"/>
</dbReference>
<dbReference type="RefSeq" id="WP_064804255.1">
    <property type="nucleotide sequence ID" value="NZ_CP016022.1"/>
</dbReference>
<keyword evidence="1" id="KW-1277">Toxin-antitoxin system</keyword>
<dbReference type="Pfam" id="PF05016">
    <property type="entry name" value="ParE_toxin"/>
    <property type="match status" value="1"/>
</dbReference>
<dbReference type="InterPro" id="IPR007712">
    <property type="entry name" value="RelE/ParE_toxin"/>
</dbReference>
<evidence type="ECO:0000256" key="1">
    <source>
        <dbReference type="ARBA" id="ARBA00022649"/>
    </source>
</evidence>
<keyword evidence="3" id="KW-1185">Reference proteome</keyword>
<dbReference type="Proteomes" id="UP000078572">
    <property type="component" value="Chromosome 1"/>
</dbReference>
<dbReference type="Gene3D" id="3.30.2310.20">
    <property type="entry name" value="RelE-like"/>
    <property type="match status" value="1"/>
</dbReference>
<evidence type="ECO:0000313" key="2">
    <source>
        <dbReference type="EMBL" id="ANJ73100.1"/>
    </source>
</evidence>
<organism evidence="2 3">
    <name type="scientific">Ralstonia insidiosa</name>
    <dbReference type="NCBI Taxonomy" id="190721"/>
    <lineage>
        <taxon>Bacteria</taxon>
        <taxon>Pseudomonadati</taxon>
        <taxon>Pseudomonadota</taxon>
        <taxon>Betaproteobacteria</taxon>
        <taxon>Burkholderiales</taxon>
        <taxon>Burkholderiaceae</taxon>
        <taxon>Ralstonia</taxon>
    </lineage>
</organism>
<accession>A0A191ZY43</accession>
<evidence type="ECO:0008006" key="4">
    <source>
        <dbReference type="Google" id="ProtNLM"/>
    </source>
</evidence>
<gene>
    <name evidence="2" type="ORF">A9Y76_11730</name>
</gene>
<protein>
    <recommendedName>
        <fullName evidence="4">Plasmid stabilization protein</fullName>
    </recommendedName>
</protein>
<evidence type="ECO:0000313" key="3">
    <source>
        <dbReference type="Proteomes" id="UP000078572"/>
    </source>
</evidence>
<reference evidence="3" key="1">
    <citation type="submission" date="2016-06" db="EMBL/GenBank/DDBJ databases">
        <authorList>
            <person name="Xu Y."/>
            <person name="Nagy A."/>
            <person name="Yan X."/>
            <person name="Kim S.W."/>
            <person name="Haley B."/>
            <person name="Liu N.T."/>
            <person name="Nou X."/>
        </authorList>
    </citation>
    <scope>NUCLEOTIDE SEQUENCE [LARGE SCALE GENOMIC DNA]</scope>
    <source>
        <strain evidence="3">ATCC 49129</strain>
    </source>
</reference>
<proteinExistence type="predicted"/>
<name>A0A191ZY43_9RALS</name>
<dbReference type="GeneID" id="61526687"/>
<dbReference type="AlphaFoldDB" id="A0A191ZY43"/>
<dbReference type="OrthoDB" id="9798046at2"/>
<dbReference type="InterPro" id="IPR035093">
    <property type="entry name" value="RelE/ParE_toxin_dom_sf"/>
</dbReference>